<dbReference type="InterPro" id="IPR052353">
    <property type="entry name" value="Benzoxazolinone_Detox_Enz"/>
</dbReference>
<proteinExistence type="predicted"/>
<dbReference type="PROSITE" id="PS51340">
    <property type="entry name" value="MOSC"/>
    <property type="match status" value="1"/>
</dbReference>
<dbReference type="Pfam" id="PF03473">
    <property type="entry name" value="MOSC"/>
    <property type="match status" value="1"/>
</dbReference>
<dbReference type="EMBL" id="FTOT01000021">
    <property type="protein sequence ID" value="SIT25328.1"/>
    <property type="molecule type" value="Genomic_DNA"/>
</dbReference>
<dbReference type="GO" id="GO:0003824">
    <property type="term" value="F:catalytic activity"/>
    <property type="evidence" value="ECO:0007669"/>
    <property type="project" value="InterPro"/>
</dbReference>
<dbReference type="InterPro" id="IPR011037">
    <property type="entry name" value="Pyrv_Knase-like_insert_dom_sf"/>
</dbReference>
<dbReference type="PANTHER" id="PTHR30212:SF2">
    <property type="entry name" value="PROTEIN YIIM"/>
    <property type="match status" value="1"/>
</dbReference>
<dbReference type="GO" id="GO:0030151">
    <property type="term" value="F:molybdenum ion binding"/>
    <property type="evidence" value="ECO:0007669"/>
    <property type="project" value="InterPro"/>
</dbReference>
<dbReference type="InterPro" id="IPR005302">
    <property type="entry name" value="MoCF_Sase_C"/>
</dbReference>
<dbReference type="AlphaFoldDB" id="A0A1N7QR91"/>
<dbReference type="PANTHER" id="PTHR30212">
    <property type="entry name" value="PROTEIN YIIM"/>
    <property type="match status" value="1"/>
</dbReference>
<sequence length="136" mass="15220">MLDGLTEADVCIGDRFDLGTAQVELSQARQPCWKLNLRFDLPDMARQVQDSGRTGWYLRVLVPGRVAAGDRMVLTARPNPGWDLARVQHLLYRDATDRAALAEFARLAGLSNSWQVLARRRLDSGAVEDWTPRLSG</sequence>
<dbReference type="STRING" id="1086013.SAMN05421774_12123"/>
<accession>A0A1N7QR91</accession>
<dbReference type="GO" id="GO:0030170">
    <property type="term" value="F:pyridoxal phosphate binding"/>
    <property type="evidence" value="ECO:0007669"/>
    <property type="project" value="InterPro"/>
</dbReference>
<gene>
    <name evidence="2" type="ORF">SAMN05421774_12123</name>
</gene>
<dbReference type="InterPro" id="IPR005163">
    <property type="entry name" value="Tri_helical_YiiM-like"/>
</dbReference>
<dbReference type="Proteomes" id="UP000186141">
    <property type="component" value="Unassembled WGS sequence"/>
</dbReference>
<feature type="domain" description="MOSC" evidence="1">
    <location>
        <begin position="1"/>
        <end position="75"/>
    </location>
</feature>
<evidence type="ECO:0000313" key="3">
    <source>
        <dbReference type="Proteomes" id="UP000186141"/>
    </source>
</evidence>
<name>A0A1N7QR91_9RHOB</name>
<dbReference type="Pfam" id="PF03475">
    <property type="entry name" value="YiiM_3-alpha"/>
    <property type="match status" value="1"/>
</dbReference>
<dbReference type="Gene3D" id="2.40.33.20">
    <property type="entry name" value="PK beta-barrel domain-like"/>
    <property type="match status" value="1"/>
</dbReference>
<protein>
    <submittedName>
        <fullName evidence="2">3-alpha domain-containing protein</fullName>
    </submittedName>
</protein>
<reference evidence="2 3" key="1">
    <citation type="submission" date="2017-01" db="EMBL/GenBank/DDBJ databases">
        <authorList>
            <person name="Mah S.A."/>
            <person name="Swanson W.J."/>
            <person name="Moy G.W."/>
            <person name="Vacquier V.D."/>
        </authorList>
    </citation>
    <scope>NUCLEOTIDE SEQUENCE [LARGE SCALE GENOMIC DNA]</scope>
    <source>
        <strain evidence="2 3">DSM 26375</strain>
    </source>
</reference>
<dbReference type="SUPFAM" id="SSF50800">
    <property type="entry name" value="PK beta-barrel domain-like"/>
    <property type="match status" value="1"/>
</dbReference>
<keyword evidence="3" id="KW-1185">Reference proteome</keyword>
<organism evidence="2 3">
    <name type="scientific">Gemmobacter megaterium</name>
    <dbReference type="NCBI Taxonomy" id="1086013"/>
    <lineage>
        <taxon>Bacteria</taxon>
        <taxon>Pseudomonadati</taxon>
        <taxon>Pseudomonadota</taxon>
        <taxon>Alphaproteobacteria</taxon>
        <taxon>Rhodobacterales</taxon>
        <taxon>Paracoccaceae</taxon>
        <taxon>Gemmobacter</taxon>
    </lineage>
</organism>
<evidence type="ECO:0000313" key="2">
    <source>
        <dbReference type="EMBL" id="SIT25328.1"/>
    </source>
</evidence>
<evidence type="ECO:0000259" key="1">
    <source>
        <dbReference type="PROSITE" id="PS51340"/>
    </source>
</evidence>